<dbReference type="AlphaFoldDB" id="A0AAV0Y3H8"/>
<feature type="domain" description="Reverse transcriptase" evidence="1">
    <location>
        <begin position="35"/>
        <end position="220"/>
    </location>
</feature>
<keyword evidence="3" id="KW-1185">Reference proteome</keyword>
<evidence type="ECO:0000313" key="3">
    <source>
        <dbReference type="Proteomes" id="UP001160148"/>
    </source>
</evidence>
<dbReference type="EMBL" id="CARXXK010001140">
    <property type="protein sequence ID" value="CAI6373986.1"/>
    <property type="molecule type" value="Genomic_DNA"/>
</dbReference>
<dbReference type="InterPro" id="IPR008042">
    <property type="entry name" value="Retrotrans_Pao"/>
</dbReference>
<name>A0AAV0Y3H8_9HEMI</name>
<proteinExistence type="predicted"/>
<dbReference type="Pfam" id="PF05380">
    <property type="entry name" value="Peptidase_A17"/>
    <property type="match status" value="1"/>
</dbReference>
<dbReference type="InterPro" id="IPR043502">
    <property type="entry name" value="DNA/RNA_pol_sf"/>
</dbReference>
<reference evidence="2 3" key="1">
    <citation type="submission" date="2023-01" db="EMBL/GenBank/DDBJ databases">
        <authorList>
            <person name="Whitehead M."/>
        </authorList>
    </citation>
    <scope>NUCLEOTIDE SEQUENCE [LARGE SCALE GENOMIC DNA]</scope>
</reference>
<dbReference type="Gene3D" id="3.30.70.270">
    <property type="match status" value="1"/>
</dbReference>
<dbReference type="SUPFAM" id="SSF56672">
    <property type="entry name" value="DNA/RNA polymerases"/>
    <property type="match status" value="1"/>
</dbReference>
<gene>
    <name evidence="2" type="ORF">MEUPH1_LOCUS27653</name>
</gene>
<dbReference type="GO" id="GO:0071897">
    <property type="term" value="P:DNA biosynthetic process"/>
    <property type="evidence" value="ECO:0007669"/>
    <property type="project" value="UniProtKB-ARBA"/>
</dbReference>
<comment type="caution">
    <text evidence="2">The sequence shown here is derived from an EMBL/GenBank/DDBJ whole genome shotgun (WGS) entry which is preliminary data.</text>
</comment>
<dbReference type="InterPro" id="IPR000477">
    <property type="entry name" value="RT_dom"/>
</dbReference>
<accession>A0AAV0Y3H8</accession>
<protein>
    <recommendedName>
        <fullName evidence="1">Reverse transcriptase domain-containing protein</fullName>
    </recommendedName>
</protein>
<dbReference type="Gene3D" id="3.10.10.10">
    <property type="entry name" value="HIV Type 1 Reverse Transcriptase, subunit A, domain 1"/>
    <property type="match status" value="1"/>
</dbReference>
<dbReference type="InterPro" id="IPR043128">
    <property type="entry name" value="Rev_trsase/Diguanyl_cyclase"/>
</dbReference>
<dbReference type="PANTHER" id="PTHR47331">
    <property type="entry name" value="PHD-TYPE DOMAIN-CONTAINING PROTEIN"/>
    <property type="match status" value="1"/>
</dbReference>
<dbReference type="Proteomes" id="UP001160148">
    <property type="component" value="Unassembled WGS sequence"/>
</dbReference>
<evidence type="ECO:0000313" key="2">
    <source>
        <dbReference type="EMBL" id="CAI6373986.1"/>
    </source>
</evidence>
<sequence>MVLAPEPGKYFIPHHAVLKADGDMSKIRVIFDASSVSSSGRSLNDVLCTGPKLQVDLRDILLRCRLHRFILTADIVKMYRQILIRSEDRVFQHVFWCDSPSENLQEYQLCTITYGLNCAPYLAIRCLHELDEQDGHLFPLAKVVLNRSAYVDDIVVGADTEEQLLRRKEAIVGLLHNGACELSKWTSHSALVLGSISPDHRANSVSFDPRDEHSVKVLGLHWNTTNDNFAYHTSIPQTSSTKRQVLSIIARLFDPIGALGPLLLWAKYFMQLLWSNKLGWDDPMPEELLSTWRQFC</sequence>
<organism evidence="2 3">
    <name type="scientific">Macrosiphum euphorbiae</name>
    <name type="common">potato aphid</name>
    <dbReference type="NCBI Taxonomy" id="13131"/>
    <lineage>
        <taxon>Eukaryota</taxon>
        <taxon>Metazoa</taxon>
        <taxon>Ecdysozoa</taxon>
        <taxon>Arthropoda</taxon>
        <taxon>Hexapoda</taxon>
        <taxon>Insecta</taxon>
        <taxon>Pterygota</taxon>
        <taxon>Neoptera</taxon>
        <taxon>Paraneoptera</taxon>
        <taxon>Hemiptera</taxon>
        <taxon>Sternorrhyncha</taxon>
        <taxon>Aphidomorpha</taxon>
        <taxon>Aphidoidea</taxon>
        <taxon>Aphididae</taxon>
        <taxon>Macrosiphini</taxon>
        <taxon>Macrosiphum</taxon>
    </lineage>
</organism>
<evidence type="ECO:0000259" key="1">
    <source>
        <dbReference type="Pfam" id="PF00078"/>
    </source>
</evidence>
<dbReference type="Pfam" id="PF00078">
    <property type="entry name" value="RVT_1"/>
    <property type="match status" value="1"/>
</dbReference>